<dbReference type="GO" id="GO:0004519">
    <property type="term" value="F:endonuclease activity"/>
    <property type="evidence" value="ECO:0007669"/>
    <property type="project" value="UniProtKB-KW"/>
</dbReference>
<dbReference type="Gene3D" id="3.60.15.10">
    <property type="entry name" value="Ribonuclease Z/Hydroxyacylglutathione hydrolase-like"/>
    <property type="match status" value="1"/>
</dbReference>
<dbReference type="STRING" id="1257118.L8H360"/>
<evidence type="ECO:0000256" key="6">
    <source>
        <dbReference type="ARBA" id="ARBA00022801"/>
    </source>
</evidence>
<dbReference type="AlphaFoldDB" id="L8H360"/>
<sequence>MEDEEERAQAVGVATGVVLPNTRLAVDCFKVRGAAAYFLTHFHADHYAGLSKGWKGGPLYCSETTGRLLGHKFPALVEAGLVHHDWLHYSAEVKVWLTDAGHCPGSVMFLFEGAFGVYFHTGDFRFNRGMLSCPVIKRAQGMVDKLFIDTTFCSPFWSAFPPKRWRSLTRTLQEQAIAQVLQIISSQPHNVQVYLECEMLGTQDVLVAVAEKFKTKIFVEDEKLRESFKCVPELKRAKIFAADPLESRFHLLKNQRYTNRTEVLLEPDALYIRPSTQWFGQQGNGRGNPALYQTRPCYAHGIWHVLYSIHSSFEELEVFVSFLQPRGLVPLTECSAVALKRLTSSCLTNVGGAASASGAADPSSAACRLRPPVTTTTTTTTTLHRHLSASSLVALAREAEYDDQPPEPKRRVVKNRRLTTALKRTTATTTEPDFCEDFIMAALDRPNSRKRPLDGSPPVRPRPRSKQQRPVPAAPEPARQLQGSPRTRPTRRALSDPGIRAAAATEERHHVARRKVPAEDDEEKEEDAEAEVQEKRLANVDGGPAAEMTRNGGAEGEREKSATTDRKNTPALATSGGWMSKRRREPPPPSSPPPSATTAMTTDPPGECRPRDREEAGYTEESLLQELCALEHHTAEVEETSECWRISDDDEAEAW</sequence>
<dbReference type="KEGG" id="acan:ACA1_199550"/>
<evidence type="ECO:0000256" key="12">
    <source>
        <dbReference type="ARBA" id="ARBA00042677"/>
    </source>
</evidence>
<dbReference type="Gene3D" id="3.40.50.12650">
    <property type="match status" value="1"/>
</dbReference>
<evidence type="ECO:0000256" key="10">
    <source>
        <dbReference type="ARBA" id="ARBA00023242"/>
    </source>
</evidence>
<dbReference type="GO" id="GO:0003684">
    <property type="term" value="F:damaged DNA binding"/>
    <property type="evidence" value="ECO:0007669"/>
    <property type="project" value="TreeGrafter"/>
</dbReference>
<name>L8H360_ACACF</name>
<dbReference type="GO" id="GO:0036297">
    <property type="term" value="P:interstrand cross-link repair"/>
    <property type="evidence" value="ECO:0007669"/>
    <property type="project" value="TreeGrafter"/>
</dbReference>
<comment type="subcellular location">
    <subcellularLocation>
        <location evidence="1">Nucleus</location>
    </subcellularLocation>
</comment>
<accession>L8H360</accession>
<reference evidence="15 16" key="1">
    <citation type="journal article" date="2013" name="Genome Biol.">
        <title>Genome of Acanthamoeba castellanii highlights extensive lateral gene transfer and early evolution of tyrosine kinase signaling.</title>
        <authorList>
            <person name="Clarke M."/>
            <person name="Lohan A.J."/>
            <person name="Liu B."/>
            <person name="Lagkouvardos I."/>
            <person name="Roy S."/>
            <person name="Zafar N."/>
            <person name="Bertelli C."/>
            <person name="Schilde C."/>
            <person name="Kianianmomeni A."/>
            <person name="Burglin T.R."/>
            <person name="Frech C."/>
            <person name="Turcotte B."/>
            <person name="Kopec K.O."/>
            <person name="Synnott J.M."/>
            <person name="Choo C."/>
            <person name="Paponov I."/>
            <person name="Finkler A."/>
            <person name="Soon Heng Tan C."/>
            <person name="Hutchins A.P."/>
            <person name="Weinmeier T."/>
            <person name="Rattei T."/>
            <person name="Chu J.S."/>
            <person name="Gimenez G."/>
            <person name="Irimia M."/>
            <person name="Rigden D.J."/>
            <person name="Fitzpatrick D.A."/>
            <person name="Lorenzo-Morales J."/>
            <person name="Bateman A."/>
            <person name="Chiu C.H."/>
            <person name="Tang P."/>
            <person name="Hegemann P."/>
            <person name="Fromm H."/>
            <person name="Raoult D."/>
            <person name="Greub G."/>
            <person name="Miranda-Saavedra D."/>
            <person name="Chen N."/>
            <person name="Nash P."/>
            <person name="Ginger M.L."/>
            <person name="Horn M."/>
            <person name="Schaap P."/>
            <person name="Caler L."/>
            <person name="Loftus B."/>
        </authorList>
    </citation>
    <scope>NUCLEOTIDE SEQUENCE [LARGE SCALE GENOMIC DNA]</scope>
    <source>
        <strain evidence="15 16">Neff</strain>
    </source>
</reference>
<dbReference type="RefSeq" id="XP_004341764.1">
    <property type="nucleotide sequence ID" value="XM_004341716.1"/>
</dbReference>
<dbReference type="GO" id="GO:0006310">
    <property type="term" value="P:DNA recombination"/>
    <property type="evidence" value="ECO:0007669"/>
    <property type="project" value="UniProtKB-KW"/>
</dbReference>
<evidence type="ECO:0000256" key="1">
    <source>
        <dbReference type="ARBA" id="ARBA00004123"/>
    </source>
</evidence>
<dbReference type="OrthoDB" id="262529at2759"/>
<dbReference type="PANTHER" id="PTHR23240:SF8">
    <property type="entry name" value="PROTEIN ARTEMIS"/>
    <property type="match status" value="1"/>
</dbReference>
<evidence type="ECO:0000256" key="3">
    <source>
        <dbReference type="ARBA" id="ARBA00022722"/>
    </source>
</evidence>
<keyword evidence="6" id="KW-0378">Hydrolase</keyword>
<keyword evidence="5" id="KW-0227">DNA damage</keyword>
<keyword evidence="8" id="KW-0233">DNA recombination</keyword>
<dbReference type="VEuPathDB" id="AmoebaDB:ACA1_199550"/>
<dbReference type="PANTHER" id="PTHR23240">
    <property type="entry name" value="DNA CROSS-LINK REPAIR PROTEIN PSO2/SNM1-RELATED"/>
    <property type="match status" value="1"/>
</dbReference>
<evidence type="ECO:0000256" key="5">
    <source>
        <dbReference type="ARBA" id="ARBA00022763"/>
    </source>
</evidence>
<feature type="domain" description="Metallo-beta-lactamase" evidence="14">
    <location>
        <begin position="11"/>
        <end position="156"/>
    </location>
</feature>
<feature type="compositionally biased region" description="Low complexity" evidence="13">
    <location>
        <begin position="596"/>
        <end position="605"/>
    </location>
</feature>
<dbReference type="SUPFAM" id="SSF56281">
    <property type="entry name" value="Metallo-hydrolase/oxidoreductase"/>
    <property type="match status" value="1"/>
</dbReference>
<feature type="compositionally biased region" description="Acidic residues" evidence="13">
    <location>
        <begin position="519"/>
        <end position="531"/>
    </location>
</feature>
<dbReference type="Pfam" id="PF07522">
    <property type="entry name" value="DRMBL"/>
    <property type="match status" value="1"/>
</dbReference>
<evidence type="ECO:0000313" key="16">
    <source>
        <dbReference type="Proteomes" id="UP000011083"/>
    </source>
</evidence>
<dbReference type="GO" id="GO:0005634">
    <property type="term" value="C:nucleus"/>
    <property type="evidence" value="ECO:0007669"/>
    <property type="project" value="UniProtKB-SubCell"/>
</dbReference>
<dbReference type="Proteomes" id="UP000011083">
    <property type="component" value="Unassembled WGS sequence"/>
</dbReference>
<evidence type="ECO:0000256" key="2">
    <source>
        <dbReference type="ARBA" id="ARBA00010304"/>
    </source>
</evidence>
<dbReference type="EMBL" id="KB007932">
    <property type="protein sequence ID" value="ELR19672.1"/>
    <property type="molecule type" value="Genomic_DNA"/>
</dbReference>
<organism evidence="15 16">
    <name type="scientific">Acanthamoeba castellanii (strain ATCC 30010 / Neff)</name>
    <dbReference type="NCBI Taxonomy" id="1257118"/>
    <lineage>
        <taxon>Eukaryota</taxon>
        <taxon>Amoebozoa</taxon>
        <taxon>Discosea</taxon>
        <taxon>Longamoebia</taxon>
        <taxon>Centramoebida</taxon>
        <taxon>Acanthamoebidae</taxon>
        <taxon>Acanthamoeba</taxon>
    </lineage>
</organism>
<dbReference type="InterPro" id="IPR001279">
    <property type="entry name" value="Metallo-B-lactamas"/>
</dbReference>
<evidence type="ECO:0000256" key="7">
    <source>
        <dbReference type="ARBA" id="ARBA00022839"/>
    </source>
</evidence>
<evidence type="ECO:0000256" key="11">
    <source>
        <dbReference type="ARBA" id="ARBA00039759"/>
    </source>
</evidence>
<keyword evidence="4" id="KW-0255">Endonuclease</keyword>
<keyword evidence="9" id="KW-0234">DNA repair</keyword>
<keyword evidence="10" id="KW-0539">Nucleus</keyword>
<feature type="compositionally biased region" description="Basic and acidic residues" evidence="13">
    <location>
        <begin position="555"/>
        <end position="568"/>
    </location>
</feature>
<dbReference type="GO" id="GO:0035312">
    <property type="term" value="F:5'-3' DNA exonuclease activity"/>
    <property type="evidence" value="ECO:0007669"/>
    <property type="project" value="TreeGrafter"/>
</dbReference>
<dbReference type="GO" id="GO:0006303">
    <property type="term" value="P:double-strand break repair via nonhomologous end joining"/>
    <property type="evidence" value="ECO:0007669"/>
    <property type="project" value="TreeGrafter"/>
</dbReference>
<feature type="compositionally biased region" description="Basic and acidic residues" evidence="13">
    <location>
        <begin position="606"/>
        <end position="616"/>
    </location>
</feature>
<dbReference type="CDD" id="cd16273">
    <property type="entry name" value="SNM1A-1C-like_MBL-fold"/>
    <property type="match status" value="1"/>
</dbReference>
<evidence type="ECO:0000313" key="15">
    <source>
        <dbReference type="EMBL" id="ELR19672.1"/>
    </source>
</evidence>
<evidence type="ECO:0000256" key="9">
    <source>
        <dbReference type="ARBA" id="ARBA00023204"/>
    </source>
</evidence>
<dbReference type="InterPro" id="IPR011084">
    <property type="entry name" value="DRMBL"/>
</dbReference>
<dbReference type="GeneID" id="14920498"/>
<gene>
    <name evidence="15" type="ORF">ACA1_199550</name>
</gene>
<comment type="similarity">
    <text evidence="2">Belongs to the DNA repair metallo-beta-lactamase (DRMBL) family.</text>
</comment>
<protein>
    <recommendedName>
        <fullName evidence="11">Protein artemis</fullName>
    </recommendedName>
    <alternativeName>
        <fullName evidence="12">DNA cross-link repair 1C protein</fullName>
    </alternativeName>
</protein>
<keyword evidence="7" id="KW-0269">Exonuclease</keyword>
<dbReference type="InterPro" id="IPR036866">
    <property type="entry name" value="RibonucZ/Hydroxyglut_hydro"/>
</dbReference>
<feature type="region of interest" description="Disordered" evidence="13">
    <location>
        <begin position="445"/>
        <end position="655"/>
    </location>
</feature>
<evidence type="ECO:0000256" key="13">
    <source>
        <dbReference type="SAM" id="MobiDB-lite"/>
    </source>
</evidence>
<evidence type="ECO:0000259" key="14">
    <source>
        <dbReference type="SMART" id="SM00849"/>
    </source>
</evidence>
<evidence type="ECO:0000256" key="8">
    <source>
        <dbReference type="ARBA" id="ARBA00023172"/>
    </source>
</evidence>
<proteinExistence type="inferred from homology"/>
<dbReference type="SMART" id="SM00849">
    <property type="entry name" value="Lactamase_B"/>
    <property type="match status" value="1"/>
</dbReference>
<keyword evidence="16" id="KW-1185">Reference proteome</keyword>
<evidence type="ECO:0000256" key="4">
    <source>
        <dbReference type="ARBA" id="ARBA00022759"/>
    </source>
</evidence>
<keyword evidence="3" id="KW-0540">Nuclease</keyword>